<dbReference type="Proteomes" id="UP000042394">
    <property type="component" value="Unassembled WGS sequence"/>
</dbReference>
<proteinExistence type="predicted"/>
<organism evidence="1 4">
    <name type="scientific">Salmonella enterica subsp. enterica serovar Bovismorbificans</name>
    <dbReference type="NCBI Taxonomy" id="58097"/>
    <lineage>
        <taxon>Bacteria</taxon>
        <taxon>Pseudomonadati</taxon>
        <taxon>Pseudomonadota</taxon>
        <taxon>Gammaproteobacteria</taxon>
        <taxon>Enterobacterales</taxon>
        <taxon>Enterobacteriaceae</taxon>
        <taxon>Salmonella</taxon>
    </lineage>
</organism>
<protein>
    <submittedName>
        <fullName evidence="1">Uncharacterized protein</fullName>
    </submittedName>
</protein>
<evidence type="ECO:0000313" key="2">
    <source>
        <dbReference type="EMBL" id="CNV22614.1"/>
    </source>
</evidence>
<accession>A0A655EBH3</accession>
<dbReference type="Proteomes" id="UP000041314">
    <property type="component" value="Unassembled WGS sequence"/>
</dbReference>
<evidence type="ECO:0000313" key="3">
    <source>
        <dbReference type="Proteomes" id="UP000041314"/>
    </source>
</evidence>
<sequence>MDFIGHHWSRRVSPHAAGVRAGIAVAYAFVILAGGHRQHVLAVDHHDKARFFAVEELLNHDTVARVAKGVACQHVMNGGFGFFQRHRHDNAFTGSQTVSFDDDRRAFLTQISQGWLNLGEILVFRRRNLVTSEEIFGEGFGAFQLGGPFGWAKDLQTRRAERIDHANHQRRFRANDGQVNLLVLGKAQQRRNIGDADSHVLQRGLQRGTGVTRCDKNSINQRRLCGFPGQRVFASAVTNH</sequence>
<gene>
    <name evidence="2" type="ORF">ERS008198_04713</name>
    <name evidence="1" type="ORF">ERS008207_04384</name>
</gene>
<evidence type="ECO:0000313" key="1">
    <source>
        <dbReference type="EMBL" id="CNV13555.1"/>
    </source>
</evidence>
<dbReference type="EMBL" id="CQPA01000072">
    <property type="protein sequence ID" value="CNV22614.1"/>
    <property type="molecule type" value="Genomic_DNA"/>
</dbReference>
<reference evidence="3 4" key="1">
    <citation type="submission" date="2015-03" db="EMBL/GenBank/DDBJ databases">
        <authorList>
            <consortium name="Pathogen Informatics"/>
        </authorList>
    </citation>
    <scope>NUCLEOTIDE SEQUENCE [LARGE SCALE GENOMIC DNA]</scope>
    <source>
        <strain evidence="2 3">A1104</strain>
        <strain evidence="1 4">D4891</strain>
    </source>
</reference>
<name>A0A655EBH3_SALET</name>
<dbReference type="AlphaFoldDB" id="A0A655EBH3"/>
<evidence type="ECO:0000313" key="4">
    <source>
        <dbReference type="Proteomes" id="UP000042394"/>
    </source>
</evidence>
<dbReference type="EMBL" id="CQPD01000064">
    <property type="protein sequence ID" value="CNV13555.1"/>
    <property type="molecule type" value="Genomic_DNA"/>
</dbReference>